<dbReference type="CDD" id="cd01647">
    <property type="entry name" value="RT_LTR"/>
    <property type="match status" value="1"/>
</dbReference>
<reference evidence="2" key="2">
    <citation type="submission" date="2021-03" db="UniProtKB">
        <authorList>
            <consortium name="EnsemblPlants"/>
        </authorList>
    </citation>
    <scope>IDENTIFICATION</scope>
</reference>
<dbReference type="Proteomes" id="UP000596661">
    <property type="component" value="Chromosome 3"/>
</dbReference>
<organism evidence="2 3">
    <name type="scientific">Cannabis sativa</name>
    <name type="common">Hemp</name>
    <name type="synonym">Marijuana</name>
    <dbReference type="NCBI Taxonomy" id="3483"/>
    <lineage>
        <taxon>Eukaryota</taxon>
        <taxon>Viridiplantae</taxon>
        <taxon>Streptophyta</taxon>
        <taxon>Embryophyta</taxon>
        <taxon>Tracheophyta</taxon>
        <taxon>Spermatophyta</taxon>
        <taxon>Magnoliopsida</taxon>
        <taxon>eudicotyledons</taxon>
        <taxon>Gunneridae</taxon>
        <taxon>Pentapetalae</taxon>
        <taxon>rosids</taxon>
        <taxon>fabids</taxon>
        <taxon>Rosales</taxon>
        <taxon>Cannabaceae</taxon>
        <taxon>Cannabis</taxon>
    </lineage>
</organism>
<dbReference type="EMBL" id="UZAU01000261">
    <property type="status" value="NOT_ANNOTATED_CDS"/>
    <property type="molecule type" value="Genomic_DNA"/>
</dbReference>
<dbReference type="InterPro" id="IPR053134">
    <property type="entry name" value="RNA-dir_DNA_polymerase"/>
</dbReference>
<dbReference type="OMA" id="RHELMSF"/>
<evidence type="ECO:0000313" key="3">
    <source>
        <dbReference type="Proteomes" id="UP000596661"/>
    </source>
</evidence>
<proteinExistence type="predicted"/>
<feature type="domain" description="Reverse transcriptase" evidence="1">
    <location>
        <begin position="79"/>
        <end position="170"/>
    </location>
</feature>
<dbReference type="InterPro" id="IPR043128">
    <property type="entry name" value="Rev_trsase/Diguanyl_cyclase"/>
</dbReference>
<dbReference type="SUPFAM" id="SSF56672">
    <property type="entry name" value="DNA/RNA polymerases"/>
    <property type="match status" value="1"/>
</dbReference>
<evidence type="ECO:0000313" key="2">
    <source>
        <dbReference type="EnsemblPlants" id="cds.evm.model.03.550"/>
    </source>
</evidence>
<dbReference type="PANTHER" id="PTHR24559">
    <property type="entry name" value="TRANSPOSON TY3-I GAG-POL POLYPROTEIN"/>
    <property type="match status" value="1"/>
</dbReference>
<dbReference type="Pfam" id="PF00078">
    <property type="entry name" value="RVT_1"/>
    <property type="match status" value="1"/>
</dbReference>
<dbReference type="InterPro" id="IPR000477">
    <property type="entry name" value="RT_dom"/>
</dbReference>
<dbReference type="InterPro" id="IPR043502">
    <property type="entry name" value="DNA/RNA_pol_sf"/>
</dbReference>
<protein>
    <recommendedName>
        <fullName evidence="1">Reverse transcriptase domain-containing protein</fullName>
    </recommendedName>
</protein>
<dbReference type="EnsemblPlants" id="evm.model.03.550">
    <property type="protein sequence ID" value="cds.evm.model.03.550"/>
    <property type="gene ID" value="evm.TU.03.550"/>
</dbReference>
<name>A0A803P9G6_CANSA</name>
<sequence length="170" mass="19609">MDQSVSHNHHSILRLVGIDPNVITHILNLDKNIPAKREKRRLLDETRYATLKKEVEKLLASNFIRESFYPIWVANPFLVPKPNGKWRTCIDFTDVNKAGPKDCFSLQRIDQLVDATARHELMSFMDTYSGYNQIVMNIADQEHTSFITGMGLYCYNVMPFGLKNVGTIYQ</sequence>
<dbReference type="AlphaFoldDB" id="A0A803P9G6"/>
<accession>A0A803P9G6</accession>
<dbReference type="Gene3D" id="3.30.70.270">
    <property type="match status" value="1"/>
</dbReference>
<evidence type="ECO:0000259" key="1">
    <source>
        <dbReference type="Pfam" id="PF00078"/>
    </source>
</evidence>
<dbReference type="PANTHER" id="PTHR24559:SF444">
    <property type="entry name" value="REVERSE TRANSCRIPTASE DOMAIN-CONTAINING PROTEIN"/>
    <property type="match status" value="1"/>
</dbReference>
<dbReference type="Gramene" id="evm.model.03.550">
    <property type="protein sequence ID" value="cds.evm.model.03.550"/>
    <property type="gene ID" value="evm.TU.03.550"/>
</dbReference>
<keyword evidence="3" id="KW-1185">Reference proteome</keyword>
<dbReference type="Gene3D" id="3.10.10.10">
    <property type="entry name" value="HIV Type 1 Reverse Transcriptase, subunit A, domain 1"/>
    <property type="match status" value="1"/>
</dbReference>
<reference evidence="2" key="1">
    <citation type="submission" date="2018-11" db="EMBL/GenBank/DDBJ databases">
        <authorList>
            <person name="Grassa J C."/>
        </authorList>
    </citation>
    <scope>NUCLEOTIDE SEQUENCE [LARGE SCALE GENOMIC DNA]</scope>
</reference>